<comment type="caution">
    <text evidence="4">The sequence shown here is derived from an EMBL/GenBank/DDBJ whole genome shotgun (WGS) entry which is preliminary data.</text>
</comment>
<dbReference type="Proteomes" id="UP000490939">
    <property type="component" value="Unassembled WGS sequence"/>
</dbReference>
<accession>A0A8H3V9E6</accession>
<name>A0A8H3V9E6_VENIN</name>
<sequence length="207" mass="23415">MPKTYRAASHSHRSNPIPVAMPESASNSTRVASTWTAADDQILLDARASGMNWPQIAQRHFPTKTHNACRKRHERLIERRNAENWGGINAERLARQYMLFRAEIWKPLADSLGEKWQIIEAKCMEKGLKNMQASDKALRRKERGMGENDSGFSDCSDAESDADMEPPAKPIQREQTVPTASARAGRSRHMSIQSMLSPSPPIEKFRF</sequence>
<proteinExistence type="predicted"/>
<dbReference type="Pfam" id="PF13921">
    <property type="entry name" value="Myb_DNA-bind_6"/>
    <property type="match status" value="1"/>
</dbReference>
<reference evidence="4 6" key="1">
    <citation type="submission" date="2019-07" db="EMBL/GenBank/DDBJ databases">
        <title>Venturia inaequalis Genome Resource.</title>
        <authorList>
            <person name="Lichtner F.J."/>
        </authorList>
    </citation>
    <scope>NUCLEOTIDE SEQUENCE [LARGE SCALE GENOMIC DNA]</scope>
    <source>
        <strain evidence="3 5">120213</strain>
        <strain evidence="4 6">DMI_063113</strain>
    </source>
</reference>
<dbReference type="InterPro" id="IPR009057">
    <property type="entry name" value="Homeodomain-like_sf"/>
</dbReference>
<evidence type="ECO:0000313" key="6">
    <source>
        <dbReference type="Proteomes" id="UP000490939"/>
    </source>
</evidence>
<gene>
    <name evidence="4" type="ORF">EG327_005036</name>
    <name evidence="3" type="ORF">EG328_005145</name>
</gene>
<keyword evidence="6" id="KW-1185">Reference proteome</keyword>
<evidence type="ECO:0000256" key="1">
    <source>
        <dbReference type="SAM" id="MobiDB-lite"/>
    </source>
</evidence>
<evidence type="ECO:0000313" key="4">
    <source>
        <dbReference type="EMBL" id="KAE9984421.1"/>
    </source>
</evidence>
<dbReference type="AlphaFoldDB" id="A0A8H3V9E6"/>
<organism evidence="4 6">
    <name type="scientific">Venturia inaequalis</name>
    <name type="common">Apple scab fungus</name>
    <dbReference type="NCBI Taxonomy" id="5025"/>
    <lineage>
        <taxon>Eukaryota</taxon>
        <taxon>Fungi</taxon>
        <taxon>Dikarya</taxon>
        <taxon>Ascomycota</taxon>
        <taxon>Pezizomycotina</taxon>
        <taxon>Dothideomycetes</taxon>
        <taxon>Pleosporomycetidae</taxon>
        <taxon>Venturiales</taxon>
        <taxon>Venturiaceae</taxon>
        <taxon>Venturia</taxon>
    </lineage>
</organism>
<dbReference type="Gene3D" id="1.10.10.60">
    <property type="entry name" value="Homeodomain-like"/>
    <property type="match status" value="1"/>
</dbReference>
<feature type="region of interest" description="Disordered" evidence="1">
    <location>
        <begin position="134"/>
        <end position="207"/>
    </location>
</feature>
<dbReference type="EMBL" id="WNWR01000295">
    <property type="protein sequence ID" value="KAE9984421.1"/>
    <property type="molecule type" value="Genomic_DNA"/>
</dbReference>
<evidence type="ECO:0000313" key="3">
    <source>
        <dbReference type="EMBL" id="KAE9972180.1"/>
    </source>
</evidence>
<evidence type="ECO:0000259" key="2">
    <source>
        <dbReference type="PROSITE" id="PS50090"/>
    </source>
</evidence>
<dbReference type="InterPro" id="IPR001005">
    <property type="entry name" value="SANT/Myb"/>
</dbReference>
<protein>
    <recommendedName>
        <fullName evidence="2">Myb-like domain-containing protein</fullName>
    </recommendedName>
</protein>
<dbReference type="CDD" id="cd00167">
    <property type="entry name" value="SANT"/>
    <property type="match status" value="1"/>
</dbReference>
<dbReference type="PROSITE" id="PS50090">
    <property type="entry name" value="MYB_LIKE"/>
    <property type="match status" value="1"/>
</dbReference>
<evidence type="ECO:0000313" key="5">
    <source>
        <dbReference type="Proteomes" id="UP000447873"/>
    </source>
</evidence>
<feature type="domain" description="Myb-like" evidence="2">
    <location>
        <begin position="27"/>
        <end position="77"/>
    </location>
</feature>
<dbReference type="EMBL" id="WNWS01000277">
    <property type="protein sequence ID" value="KAE9972180.1"/>
    <property type="molecule type" value="Genomic_DNA"/>
</dbReference>
<dbReference type="OrthoDB" id="4151352at2759"/>
<feature type="region of interest" description="Disordered" evidence="1">
    <location>
        <begin position="1"/>
        <end position="25"/>
    </location>
</feature>
<dbReference type="SUPFAM" id="SSF46689">
    <property type="entry name" value="Homeodomain-like"/>
    <property type="match status" value="1"/>
</dbReference>
<dbReference type="Proteomes" id="UP000447873">
    <property type="component" value="Unassembled WGS sequence"/>
</dbReference>